<comment type="caution">
    <text evidence="17">The sequence shown here is derived from an EMBL/GenBank/DDBJ whole genome shotgun (WGS) entry which is preliminary data.</text>
</comment>
<dbReference type="GO" id="GO:0015276">
    <property type="term" value="F:ligand-gated monoatomic ion channel activity"/>
    <property type="evidence" value="ECO:0007669"/>
    <property type="project" value="InterPro"/>
</dbReference>
<feature type="domain" description="Ionotropic receptor 75a N-terminal" evidence="16">
    <location>
        <begin position="9"/>
        <end position="113"/>
    </location>
</feature>
<gene>
    <name evidence="17" type="primary">jg25219</name>
    <name evidence="17" type="ORF">PAEG_LOCUS18633</name>
</gene>
<dbReference type="Pfam" id="PF00060">
    <property type="entry name" value="Lig_chan"/>
    <property type="match status" value="1"/>
</dbReference>
<feature type="transmembrane region" description="Helical" evidence="13">
    <location>
        <begin position="507"/>
        <end position="529"/>
    </location>
</feature>
<reference evidence="17" key="1">
    <citation type="submission" date="2022-03" db="EMBL/GenBank/DDBJ databases">
        <authorList>
            <person name="Lindestad O."/>
        </authorList>
    </citation>
    <scope>NUCLEOTIDE SEQUENCE</scope>
</reference>
<dbReference type="OrthoDB" id="6424337at2759"/>
<keyword evidence="8 13" id="KW-0472">Membrane</keyword>
<evidence type="ECO:0000256" key="10">
    <source>
        <dbReference type="ARBA" id="ARBA00023180"/>
    </source>
</evidence>
<keyword evidence="12" id="KW-0407">Ion channel</keyword>
<evidence type="ECO:0000259" key="15">
    <source>
        <dbReference type="Pfam" id="PF10613"/>
    </source>
</evidence>
<protein>
    <submittedName>
        <fullName evidence="17">Jg25219 protein</fullName>
    </submittedName>
</protein>
<dbReference type="GO" id="GO:0050906">
    <property type="term" value="P:detection of stimulus involved in sensory perception"/>
    <property type="evidence" value="ECO:0007669"/>
    <property type="project" value="UniProtKB-ARBA"/>
</dbReference>
<feature type="domain" description="Ionotropic glutamate receptor C-terminal" evidence="14">
    <location>
        <begin position="253"/>
        <end position="514"/>
    </location>
</feature>
<dbReference type="InterPro" id="IPR001320">
    <property type="entry name" value="Iontro_rcpt_C"/>
</dbReference>
<dbReference type="PANTHER" id="PTHR42643">
    <property type="entry name" value="IONOTROPIC RECEPTOR 20A-RELATED"/>
    <property type="match status" value="1"/>
</dbReference>
<evidence type="ECO:0000256" key="6">
    <source>
        <dbReference type="ARBA" id="ARBA00022989"/>
    </source>
</evidence>
<keyword evidence="6 13" id="KW-1133">Transmembrane helix</keyword>
<evidence type="ECO:0000256" key="12">
    <source>
        <dbReference type="ARBA" id="ARBA00023303"/>
    </source>
</evidence>
<keyword evidence="18" id="KW-1185">Reference proteome</keyword>
<dbReference type="InterPro" id="IPR052192">
    <property type="entry name" value="Insect_Ionotropic_Sensory_Rcpt"/>
</dbReference>
<evidence type="ECO:0000259" key="16">
    <source>
        <dbReference type="Pfam" id="PF24576"/>
    </source>
</evidence>
<evidence type="ECO:0000259" key="14">
    <source>
        <dbReference type="Pfam" id="PF00060"/>
    </source>
</evidence>
<evidence type="ECO:0000256" key="4">
    <source>
        <dbReference type="ARBA" id="ARBA00022475"/>
    </source>
</evidence>
<dbReference type="SUPFAM" id="SSF53850">
    <property type="entry name" value="Periplasmic binding protein-like II"/>
    <property type="match status" value="1"/>
</dbReference>
<keyword evidence="5 13" id="KW-0812">Transmembrane</keyword>
<evidence type="ECO:0000256" key="8">
    <source>
        <dbReference type="ARBA" id="ARBA00023136"/>
    </source>
</evidence>
<dbReference type="InterPro" id="IPR057074">
    <property type="entry name" value="IR75A_N"/>
</dbReference>
<name>A0A8S4RXB8_9NEOP</name>
<evidence type="ECO:0000313" key="18">
    <source>
        <dbReference type="Proteomes" id="UP000838756"/>
    </source>
</evidence>
<evidence type="ECO:0000256" key="2">
    <source>
        <dbReference type="ARBA" id="ARBA00008685"/>
    </source>
</evidence>
<organism evidence="17 18">
    <name type="scientific">Pararge aegeria aegeria</name>
    <dbReference type="NCBI Taxonomy" id="348720"/>
    <lineage>
        <taxon>Eukaryota</taxon>
        <taxon>Metazoa</taxon>
        <taxon>Ecdysozoa</taxon>
        <taxon>Arthropoda</taxon>
        <taxon>Hexapoda</taxon>
        <taxon>Insecta</taxon>
        <taxon>Pterygota</taxon>
        <taxon>Neoptera</taxon>
        <taxon>Endopterygota</taxon>
        <taxon>Lepidoptera</taxon>
        <taxon>Glossata</taxon>
        <taxon>Ditrysia</taxon>
        <taxon>Papilionoidea</taxon>
        <taxon>Nymphalidae</taxon>
        <taxon>Satyrinae</taxon>
        <taxon>Satyrini</taxon>
        <taxon>Parargina</taxon>
        <taxon>Pararge</taxon>
    </lineage>
</organism>
<dbReference type="GO" id="GO:0005886">
    <property type="term" value="C:plasma membrane"/>
    <property type="evidence" value="ECO:0007669"/>
    <property type="project" value="UniProtKB-SubCell"/>
</dbReference>
<keyword evidence="11" id="KW-1071">Ligand-gated ion channel</keyword>
<keyword evidence="3" id="KW-0813">Transport</keyword>
<dbReference type="EMBL" id="CAKXAJ010025635">
    <property type="protein sequence ID" value="CAH2242305.1"/>
    <property type="molecule type" value="Genomic_DNA"/>
</dbReference>
<evidence type="ECO:0000256" key="9">
    <source>
        <dbReference type="ARBA" id="ARBA00023170"/>
    </source>
</evidence>
<keyword evidence="10" id="KW-0325">Glycoprotein</keyword>
<proteinExistence type="inferred from homology"/>
<evidence type="ECO:0000256" key="5">
    <source>
        <dbReference type="ARBA" id="ARBA00022692"/>
    </source>
</evidence>
<feature type="transmembrane region" description="Helical" evidence="13">
    <location>
        <begin position="311"/>
        <end position="331"/>
    </location>
</feature>
<evidence type="ECO:0000313" key="17">
    <source>
        <dbReference type="EMBL" id="CAH2242305.1"/>
    </source>
</evidence>
<comment type="similarity">
    <text evidence="2">Belongs to the glutamate-gated ion channel (TC 1.A.10.1) family.</text>
</comment>
<dbReference type="Gene3D" id="3.40.190.10">
    <property type="entry name" value="Periplasmic binding protein-like II"/>
    <property type="match status" value="1"/>
</dbReference>
<sequence>MSFTHTGFSKIGVILDTSCEFWSTSLGFIDESYFGSSYIWLIRTDDLASTVATLSKFPIEINSDVILITRSGEKYMFELHEVYNKGFYTKGSFVVNHVGHWDSKLYLKKKKRYDLMGVVLKCVVVVVDPIINQTFEHYLEQTRPEDSIVDSLHKLKFFTLVKYLANIFNFSYELRRTNSWGYLRNGSFDGMVGSLQRREADIGGTPIFYRSDRAKFIDYITPTWQSRPCFILRHPKYPGGFSTIYTRPLTDIVWYCIIGILAAIGVTLGVMLKLKILREPGDDGDSSTSMAFIFIFSAVSQQGSTLDRGSLAMKIIIFMTFVFSLTLYQYYNATVVSTLLREPPKSIRNLKDLLNSNLKAGVEDVLYNTDYFKRTTDPVALELYHQKIATSRHYNFFTPEQGMSLVKAGGFAFHVDSVTAYRIMKRTFSEREICDAHEIQLYPPQTMAAALTKHSPYREHVAVGIRKIYEAGLMHRLKSIWDEPKPPCVHTPDTSIFNVTLREFSSALILLAFGIALAIVILMGEIAFYKYKEVPIEFRH</sequence>
<dbReference type="Proteomes" id="UP000838756">
    <property type="component" value="Unassembled WGS sequence"/>
</dbReference>
<evidence type="ECO:0000256" key="11">
    <source>
        <dbReference type="ARBA" id="ARBA00023286"/>
    </source>
</evidence>
<feature type="domain" description="Ionotropic glutamate receptor L-glutamate and glycine-binding" evidence="15">
    <location>
        <begin position="159"/>
        <end position="226"/>
    </location>
</feature>
<keyword evidence="4" id="KW-1003">Cell membrane</keyword>
<dbReference type="AlphaFoldDB" id="A0A8S4RXB8"/>
<keyword evidence="7" id="KW-0406">Ion transport</keyword>
<evidence type="ECO:0000256" key="3">
    <source>
        <dbReference type="ARBA" id="ARBA00022448"/>
    </source>
</evidence>
<evidence type="ECO:0000256" key="7">
    <source>
        <dbReference type="ARBA" id="ARBA00023065"/>
    </source>
</evidence>
<feature type="transmembrane region" description="Helical" evidence="13">
    <location>
        <begin position="252"/>
        <end position="272"/>
    </location>
</feature>
<comment type="subcellular location">
    <subcellularLocation>
        <location evidence="1">Cell membrane</location>
        <topology evidence="1">Multi-pass membrane protein</topology>
    </subcellularLocation>
</comment>
<dbReference type="Pfam" id="PF10613">
    <property type="entry name" value="Lig_chan-Glu_bd"/>
    <property type="match status" value="1"/>
</dbReference>
<dbReference type="Pfam" id="PF24576">
    <property type="entry name" value="IR75A_N"/>
    <property type="match status" value="1"/>
</dbReference>
<evidence type="ECO:0000256" key="13">
    <source>
        <dbReference type="SAM" id="Phobius"/>
    </source>
</evidence>
<accession>A0A8S4RXB8</accession>
<dbReference type="InterPro" id="IPR019594">
    <property type="entry name" value="Glu/Gly-bd"/>
</dbReference>
<evidence type="ECO:0000256" key="1">
    <source>
        <dbReference type="ARBA" id="ARBA00004651"/>
    </source>
</evidence>
<dbReference type="Gene3D" id="1.10.287.70">
    <property type="match status" value="1"/>
</dbReference>
<keyword evidence="9" id="KW-0675">Receptor</keyword>
<dbReference type="PANTHER" id="PTHR42643:SF33">
    <property type="entry name" value="GLUTAMATE RECEPTOR 2-LIKE PROTEIN"/>
    <property type="match status" value="1"/>
</dbReference>